<dbReference type="InterPro" id="IPR025948">
    <property type="entry name" value="HTH-like_dom"/>
</dbReference>
<dbReference type="InterPro" id="IPR036397">
    <property type="entry name" value="RNaseH_sf"/>
</dbReference>
<comment type="function">
    <text evidence="1">Involved in the transposition of the insertion sequence.</text>
</comment>
<dbReference type="PROSITE" id="PS50994">
    <property type="entry name" value="INTEGRASE"/>
    <property type="match status" value="1"/>
</dbReference>
<proteinExistence type="predicted"/>
<evidence type="ECO:0000259" key="3">
    <source>
        <dbReference type="PROSITE" id="PS50994"/>
    </source>
</evidence>
<dbReference type="NCBIfam" id="NF033516">
    <property type="entry name" value="transpos_IS3"/>
    <property type="match status" value="1"/>
</dbReference>
<organism evidence="4 5">
    <name type="scientific">Paenibacillus flagellatus</name>
    <dbReference type="NCBI Taxonomy" id="2211139"/>
    <lineage>
        <taxon>Bacteria</taxon>
        <taxon>Bacillati</taxon>
        <taxon>Bacillota</taxon>
        <taxon>Bacilli</taxon>
        <taxon>Bacillales</taxon>
        <taxon>Paenibacillaceae</taxon>
        <taxon>Paenibacillus</taxon>
    </lineage>
</organism>
<evidence type="ECO:0000313" key="5">
    <source>
        <dbReference type="Proteomes" id="UP000247476"/>
    </source>
</evidence>
<evidence type="ECO:0000256" key="2">
    <source>
        <dbReference type="SAM" id="Coils"/>
    </source>
</evidence>
<dbReference type="Pfam" id="PF01527">
    <property type="entry name" value="HTH_Tnp_1"/>
    <property type="match status" value="1"/>
</dbReference>
<dbReference type="Gene3D" id="3.30.420.10">
    <property type="entry name" value="Ribonuclease H-like superfamily/Ribonuclease H"/>
    <property type="match status" value="1"/>
</dbReference>
<dbReference type="Pfam" id="PF00665">
    <property type="entry name" value="rve"/>
    <property type="match status" value="1"/>
</dbReference>
<evidence type="ECO:0000313" key="4">
    <source>
        <dbReference type="EMBL" id="PYI55525.1"/>
    </source>
</evidence>
<evidence type="ECO:0000256" key="1">
    <source>
        <dbReference type="ARBA" id="ARBA00002286"/>
    </source>
</evidence>
<dbReference type="Pfam" id="PF13276">
    <property type="entry name" value="HTH_21"/>
    <property type="match status" value="1"/>
</dbReference>
<dbReference type="OrthoDB" id="9781005at2"/>
<keyword evidence="5" id="KW-1185">Reference proteome</keyword>
<dbReference type="GO" id="GO:0015074">
    <property type="term" value="P:DNA integration"/>
    <property type="evidence" value="ECO:0007669"/>
    <property type="project" value="InterPro"/>
</dbReference>
<protein>
    <submittedName>
        <fullName evidence="4">IS3 family transposase</fullName>
    </submittedName>
</protein>
<dbReference type="Proteomes" id="UP000247476">
    <property type="component" value="Unassembled WGS sequence"/>
</dbReference>
<dbReference type="AlphaFoldDB" id="A0A2V5K7T7"/>
<dbReference type="GO" id="GO:0004803">
    <property type="term" value="F:transposase activity"/>
    <property type="evidence" value="ECO:0007669"/>
    <property type="project" value="InterPro"/>
</dbReference>
<accession>A0A2V5K7T7</accession>
<dbReference type="GO" id="GO:0003677">
    <property type="term" value="F:DNA binding"/>
    <property type="evidence" value="ECO:0007669"/>
    <property type="project" value="InterPro"/>
</dbReference>
<dbReference type="GO" id="GO:0006313">
    <property type="term" value="P:DNA transposition"/>
    <property type="evidence" value="ECO:0007669"/>
    <property type="project" value="InterPro"/>
</dbReference>
<dbReference type="Pfam" id="PF13333">
    <property type="entry name" value="rve_2"/>
    <property type="match status" value="1"/>
</dbReference>
<sequence>MKKPLYDETYKKKTVQYVKESGKAVAEVARELKIKDNTLYGWMKKFGEEPEIAQHQAFKSEDHQLREMQKQIRELQEENEILKKGHALLRERPSVKYTFIYEYRSEYRLEKLCKVMNVSRSGYYKWRDRPESERERRHKEWTELVKEVFDDSRQLYGSPKVTQKLHQQGVSVSERTVTRIMRRQQWRSRTVKKYKATTNSKHSMPVQDNVLNQDFTASKPNEKWVTDITYVATGEGWLYLASVMDLYSRKIVGWHMSDRMTKDLVLQALKQAYGRQQPDGEVLHHSDRGSQYASQDYQKQLQVYSMIGSMSRKGNCYDNACIESFHSIIKKELIYLNIYETRTEAEKSIFEYIEVFYNNERIHSTIGYCTPTDFERQYYVNTVNR</sequence>
<dbReference type="Gene3D" id="1.10.10.60">
    <property type="entry name" value="Homeodomain-like"/>
    <property type="match status" value="1"/>
</dbReference>
<dbReference type="InterPro" id="IPR009057">
    <property type="entry name" value="Homeodomain-like_sf"/>
</dbReference>
<reference evidence="4 5" key="1">
    <citation type="submission" date="2018-05" db="EMBL/GenBank/DDBJ databases">
        <title>Paenibacillus flagellatus sp. nov., isolated from selenium mineral soil.</title>
        <authorList>
            <person name="Dai X."/>
        </authorList>
    </citation>
    <scope>NUCLEOTIDE SEQUENCE [LARGE SCALE GENOMIC DNA]</scope>
    <source>
        <strain evidence="4 5">DXL2</strain>
    </source>
</reference>
<dbReference type="SUPFAM" id="SSF46689">
    <property type="entry name" value="Homeodomain-like"/>
    <property type="match status" value="1"/>
</dbReference>
<dbReference type="InterPro" id="IPR012337">
    <property type="entry name" value="RNaseH-like_sf"/>
</dbReference>
<dbReference type="PANTHER" id="PTHR46889">
    <property type="entry name" value="TRANSPOSASE INSF FOR INSERTION SEQUENCE IS3B-RELATED"/>
    <property type="match status" value="1"/>
</dbReference>
<dbReference type="InterPro" id="IPR001584">
    <property type="entry name" value="Integrase_cat-core"/>
</dbReference>
<dbReference type="InterPro" id="IPR050900">
    <property type="entry name" value="Transposase_IS3/IS150/IS904"/>
</dbReference>
<dbReference type="EMBL" id="QJVJ01000003">
    <property type="protein sequence ID" value="PYI55525.1"/>
    <property type="molecule type" value="Genomic_DNA"/>
</dbReference>
<dbReference type="SUPFAM" id="SSF53098">
    <property type="entry name" value="Ribonuclease H-like"/>
    <property type="match status" value="1"/>
</dbReference>
<dbReference type="PANTHER" id="PTHR46889:SF4">
    <property type="entry name" value="TRANSPOSASE INSO FOR INSERTION SEQUENCE ELEMENT IS911B-RELATED"/>
    <property type="match status" value="1"/>
</dbReference>
<feature type="coiled-coil region" evidence="2">
    <location>
        <begin position="58"/>
        <end position="92"/>
    </location>
</feature>
<comment type="caution">
    <text evidence="4">The sequence shown here is derived from an EMBL/GenBank/DDBJ whole genome shotgun (WGS) entry which is preliminary data.</text>
</comment>
<gene>
    <name evidence="4" type="ORF">DLM86_07270</name>
</gene>
<keyword evidence="2" id="KW-0175">Coiled coil</keyword>
<name>A0A2V5K7T7_9BACL</name>
<dbReference type="InterPro" id="IPR048020">
    <property type="entry name" value="Transpos_IS3"/>
</dbReference>
<dbReference type="RefSeq" id="WP_110839326.1">
    <property type="nucleotide sequence ID" value="NZ_QJVJ01000003.1"/>
</dbReference>
<dbReference type="InterPro" id="IPR002514">
    <property type="entry name" value="Transposase_8"/>
</dbReference>
<feature type="domain" description="Integrase catalytic" evidence="3">
    <location>
        <begin position="216"/>
        <end position="379"/>
    </location>
</feature>